<gene>
    <name evidence="1" type="ORF">N0V91_004304</name>
</gene>
<accession>A0A9W8ZGX2</accession>
<organism evidence="1 2">
    <name type="scientific">Didymella pomorum</name>
    <dbReference type="NCBI Taxonomy" id="749634"/>
    <lineage>
        <taxon>Eukaryota</taxon>
        <taxon>Fungi</taxon>
        <taxon>Dikarya</taxon>
        <taxon>Ascomycota</taxon>
        <taxon>Pezizomycotina</taxon>
        <taxon>Dothideomycetes</taxon>
        <taxon>Pleosporomycetidae</taxon>
        <taxon>Pleosporales</taxon>
        <taxon>Pleosporineae</taxon>
        <taxon>Didymellaceae</taxon>
        <taxon>Didymella</taxon>
    </lineage>
</organism>
<keyword evidence="2" id="KW-1185">Reference proteome</keyword>
<protein>
    <submittedName>
        <fullName evidence="1">Uncharacterized protein</fullName>
    </submittedName>
</protein>
<reference evidence="1" key="1">
    <citation type="submission" date="2022-10" db="EMBL/GenBank/DDBJ databases">
        <title>Tapping the CABI collections for fungal endophytes: first genome assemblies for Collariella, Neodidymelliopsis, Ascochyta clinopodiicola, Didymella pomorum, Didymosphaeria variabile, Neocosmospora piperis and Neocucurbitaria cava.</title>
        <authorList>
            <person name="Hill R."/>
        </authorList>
    </citation>
    <scope>NUCLEOTIDE SEQUENCE</scope>
    <source>
        <strain evidence="1">IMI 355091</strain>
    </source>
</reference>
<dbReference type="AlphaFoldDB" id="A0A9W8ZGX2"/>
<sequence>MVWKSPAQRANIKDSDDHVLAKLSIEANNLGHGDHMAHIQGGRSISNRLLDPTSIHFSYLPKNGDLEISDCFRSSQA</sequence>
<dbReference type="EMBL" id="JAPEVA010000024">
    <property type="protein sequence ID" value="KAJ4406874.1"/>
    <property type="molecule type" value="Genomic_DNA"/>
</dbReference>
<dbReference type="OrthoDB" id="10448390at2759"/>
<comment type="caution">
    <text evidence="1">The sequence shown here is derived from an EMBL/GenBank/DDBJ whole genome shotgun (WGS) entry which is preliminary data.</text>
</comment>
<evidence type="ECO:0000313" key="1">
    <source>
        <dbReference type="EMBL" id="KAJ4406874.1"/>
    </source>
</evidence>
<name>A0A9W8ZGX2_9PLEO</name>
<proteinExistence type="predicted"/>
<evidence type="ECO:0000313" key="2">
    <source>
        <dbReference type="Proteomes" id="UP001140510"/>
    </source>
</evidence>
<dbReference type="Proteomes" id="UP001140510">
    <property type="component" value="Unassembled WGS sequence"/>
</dbReference>